<evidence type="ECO:0000256" key="2">
    <source>
        <dbReference type="ARBA" id="ARBA00023136"/>
    </source>
</evidence>
<feature type="compositionally biased region" description="Low complexity" evidence="7">
    <location>
        <begin position="60"/>
        <end position="69"/>
    </location>
</feature>
<keyword evidence="5" id="KW-0325">Glycoprotein</keyword>
<evidence type="ECO:0000256" key="4">
    <source>
        <dbReference type="ARBA" id="ARBA00023170"/>
    </source>
</evidence>
<name>A0A9D4PAH2_DERFA</name>
<feature type="compositionally biased region" description="Basic and acidic residues" evidence="7">
    <location>
        <begin position="115"/>
        <end position="129"/>
    </location>
</feature>
<organism evidence="9">
    <name type="scientific">Dermatophagoides farinae</name>
    <name type="common">American house dust mite</name>
    <dbReference type="NCBI Taxonomy" id="6954"/>
    <lineage>
        <taxon>Eukaryota</taxon>
        <taxon>Metazoa</taxon>
        <taxon>Ecdysozoa</taxon>
        <taxon>Arthropoda</taxon>
        <taxon>Chelicerata</taxon>
        <taxon>Arachnida</taxon>
        <taxon>Acari</taxon>
        <taxon>Acariformes</taxon>
        <taxon>Sarcoptiformes</taxon>
        <taxon>Astigmata</taxon>
        <taxon>Psoroptidia</taxon>
        <taxon>Analgoidea</taxon>
        <taxon>Pyroglyphidae</taxon>
        <taxon>Dermatophagoidinae</taxon>
        <taxon>Dermatophagoides</taxon>
    </lineage>
</organism>
<evidence type="ECO:0000256" key="5">
    <source>
        <dbReference type="ARBA" id="ARBA00023180"/>
    </source>
</evidence>
<evidence type="ECO:0000256" key="1">
    <source>
        <dbReference type="ARBA" id="ARBA00004479"/>
    </source>
</evidence>
<feature type="compositionally biased region" description="Basic residues" evidence="7">
    <location>
        <begin position="38"/>
        <end position="59"/>
    </location>
</feature>
<feature type="region of interest" description="Disordered" evidence="7">
    <location>
        <begin position="38"/>
        <end position="69"/>
    </location>
</feature>
<evidence type="ECO:0000256" key="6">
    <source>
        <dbReference type="ARBA" id="ARBA00023319"/>
    </source>
</evidence>
<keyword evidence="3" id="KW-1015">Disulfide bond</keyword>
<dbReference type="InterPro" id="IPR013783">
    <property type="entry name" value="Ig-like_fold"/>
</dbReference>
<feature type="domain" description="Netrin receptor UNC5A-D-like N-terminal" evidence="8">
    <location>
        <begin position="128"/>
        <end position="230"/>
    </location>
</feature>
<evidence type="ECO:0000256" key="7">
    <source>
        <dbReference type="SAM" id="MobiDB-lite"/>
    </source>
</evidence>
<evidence type="ECO:0000313" key="9">
    <source>
        <dbReference type="EMBL" id="KAH7646235.1"/>
    </source>
</evidence>
<dbReference type="Gene3D" id="2.60.40.10">
    <property type="entry name" value="Immunoglobulins"/>
    <property type="match status" value="1"/>
</dbReference>
<accession>A0A9D4PAH2</accession>
<reference evidence="9" key="2">
    <citation type="journal article" date="2021" name="World Allergy Organ. J.">
        <title>Chromosome-level assembly of Dermatophagoides farinae genome and transcriptome reveals two novel allergens Der f 37 and Der f 39.</title>
        <authorList>
            <person name="Chen J."/>
            <person name="Cai Z."/>
            <person name="Fan D."/>
            <person name="Hu J."/>
            <person name="Hou Y."/>
            <person name="He Y."/>
            <person name="Zhang Z."/>
            <person name="Zhao Z."/>
            <person name="Gao P."/>
            <person name="Hu W."/>
            <person name="Sun J."/>
            <person name="Li J."/>
            <person name="Ji K."/>
        </authorList>
    </citation>
    <scope>NUCLEOTIDE SEQUENCE</scope>
    <source>
        <strain evidence="9">JKM2019</strain>
    </source>
</reference>
<keyword evidence="6" id="KW-0393">Immunoglobulin domain</keyword>
<evidence type="ECO:0000259" key="8">
    <source>
        <dbReference type="Pfam" id="PF25609"/>
    </source>
</evidence>
<feature type="compositionally biased region" description="Low complexity" evidence="7">
    <location>
        <begin position="88"/>
        <end position="112"/>
    </location>
</feature>
<feature type="region of interest" description="Disordered" evidence="7">
    <location>
        <begin position="88"/>
        <end position="129"/>
    </location>
</feature>
<sequence>MIKHTVVTTFMNDTYANLTLTTSAILNLTSLHNPHVNLHSHNHHHHHHHHHHQLNHHSNHNSSITNSSSTTTIKAIIEDDESSLPLLPLESSHPSLGIGSSTSSSSSSSTSSFDHTIHPDKNNPKGLRFEEEPADSYIVRSKSAILRCRTLNALNAWFTCNSGDERRIQSNQKISNYVDPQTGIRLIEIDLEITRSDVEEHTNSGYTNPYQCWCTAYGGHHQIMSRKASVSFAFI</sequence>
<protein>
    <recommendedName>
        <fullName evidence="8">Netrin receptor UNC5A-D-like N-terminal domain-containing protein</fullName>
    </recommendedName>
</protein>
<comment type="caution">
    <text evidence="9">The sequence shown here is derived from an EMBL/GenBank/DDBJ whole genome shotgun (WGS) entry which is preliminary data.</text>
</comment>
<dbReference type="Pfam" id="PF25609">
    <property type="entry name" value="Unc5_NetrinR_N"/>
    <property type="match status" value="1"/>
</dbReference>
<gene>
    <name evidence="9" type="ORF">HUG17_1773</name>
</gene>
<dbReference type="InterPro" id="IPR057755">
    <property type="entry name" value="UNC5A-D-like_N"/>
</dbReference>
<dbReference type="Proteomes" id="UP000828236">
    <property type="component" value="Unassembled WGS sequence"/>
</dbReference>
<evidence type="ECO:0000256" key="3">
    <source>
        <dbReference type="ARBA" id="ARBA00023157"/>
    </source>
</evidence>
<comment type="subcellular location">
    <subcellularLocation>
        <location evidence="1">Membrane</location>
        <topology evidence="1">Single-pass type I membrane protein</topology>
    </subcellularLocation>
</comment>
<dbReference type="AlphaFoldDB" id="A0A9D4PAH2"/>
<keyword evidence="2" id="KW-0472">Membrane</keyword>
<keyword evidence="4" id="KW-0675">Receptor</keyword>
<dbReference type="EMBL" id="SDOV01000001">
    <property type="protein sequence ID" value="KAH7646235.1"/>
    <property type="molecule type" value="Genomic_DNA"/>
</dbReference>
<proteinExistence type="predicted"/>
<reference evidence="9" key="1">
    <citation type="submission" date="2020-06" db="EMBL/GenBank/DDBJ databases">
        <authorList>
            <person name="Ji K."/>
            <person name="Li J."/>
        </authorList>
    </citation>
    <scope>NUCLEOTIDE SEQUENCE</scope>
    <source>
        <strain evidence="9">JKM2019</strain>
        <tissue evidence="9">Whole body</tissue>
    </source>
</reference>